<name>A0A8S5U5Y8_9CAUD</name>
<proteinExistence type="predicted"/>
<reference evidence="1" key="1">
    <citation type="journal article" date="2021" name="Proc. Natl. Acad. Sci. U.S.A.">
        <title>A Catalog of Tens of Thousands of Viruses from Human Metagenomes Reveals Hidden Associations with Chronic Diseases.</title>
        <authorList>
            <person name="Tisza M.J."/>
            <person name="Buck C.B."/>
        </authorList>
    </citation>
    <scope>NUCLEOTIDE SEQUENCE</scope>
    <source>
        <strain evidence="1">CteLh2</strain>
    </source>
</reference>
<protein>
    <submittedName>
        <fullName evidence="1">Uncharacterized protein</fullName>
    </submittedName>
</protein>
<accession>A0A8S5U5Y8</accession>
<dbReference type="EMBL" id="BK016017">
    <property type="protein sequence ID" value="DAF89860.1"/>
    <property type="molecule type" value="Genomic_DNA"/>
</dbReference>
<organism evidence="1">
    <name type="scientific">Siphoviridae sp. cteLh2</name>
    <dbReference type="NCBI Taxonomy" id="2825590"/>
    <lineage>
        <taxon>Viruses</taxon>
        <taxon>Duplodnaviria</taxon>
        <taxon>Heunggongvirae</taxon>
        <taxon>Uroviricota</taxon>
        <taxon>Caudoviricetes</taxon>
    </lineage>
</organism>
<sequence>MFQINGYEIKDSKEYLAHPRTKVTTTIRSEYYSEYRKLMNSINRDMCKGWDILIELLSEDEDLLEEFITRVRKY</sequence>
<evidence type="ECO:0000313" key="1">
    <source>
        <dbReference type="EMBL" id="DAF89860.1"/>
    </source>
</evidence>